<dbReference type="InterPro" id="IPR036910">
    <property type="entry name" value="HMG_box_dom_sf"/>
</dbReference>
<dbReference type="InterPro" id="IPR009071">
    <property type="entry name" value="HMG_box_dom"/>
</dbReference>
<dbReference type="OrthoDB" id="5598240at2759"/>
<dbReference type="AlphaFoldDB" id="A0A9N8YZ91"/>
<dbReference type="SMART" id="SM00398">
    <property type="entry name" value="HMG"/>
    <property type="match status" value="1"/>
</dbReference>
<reference evidence="3" key="1">
    <citation type="submission" date="2021-06" db="EMBL/GenBank/DDBJ databases">
        <authorList>
            <person name="Kallberg Y."/>
            <person name="Tangrot J."/>
            <person name="Rosling A."/>
        </authorList>
    </citation>
    <scope>NUCLEOTIDE SEQUENCE</scope>
    <source>
        <strain evidence="3">FL130A</strain>
    </source>
</reference>
<name>A0A9N8YZ91_9GLOM</name>
<dbReference type="PROSITE" id="PS50118">
    <property type="entry name" value="HMG_BOX_2"/>
    <property type="match status" value="1"/>
</dbReference>
<dbReference type="GO" id="GO:0003677">
    <property type="term" value="F:DNA binding"/>
    <property type="evidence" value="ECO:0007669"/>
    <property type="project" value="UniProtKB-UniRule"/>
</dbReference>
<evidence type="ECO:0000313" key="4">
    <source>
        <dbReference type="Proteomes" id="UP000789508"/>
    </source>
</evidence>
<keyword evidence="1" id="KW-0238">DNA-binding</keyword>
<dbReference type="Pfam" id="PF00505">
    <property type="entry name" value="HMG_box"/>
    <property type="match status" value="1"/>
</dbReference>
<keyword evidence="1" id="KW-0539">Nucleus</keyword>
<evidence type="ECO:0000313" key="3">
    <source>
        <dbReference type="EMBL" id="CAG8457609.1"/>
    </source>
</evidence>
<dbReference type="SUPFAM" id="SSF47095">
    <property type="entry name" value="HMG-box"/>
    <property type="match status" value="1"/>
</dbReference>
<evidence type="ECO:0000256" key="1">
    <source>
        <dbReference type="PROSITE-ProRule" id="PRU00267"/>
    </source>
</evidence>
<dbReference type="EMBL" id="CAJVPS010000145">
    <property type="protein sequence ID" value="CAG8457609.1"/>
    <property type="molecule type" value="Genomic_DNA"/>
</dbReference>
<comment type="caution">
    <text evidence="3">The sequence shown here is derived from an EMBL/GenBank/DDBJ whole genome shotgun (WGS) entry which is preliminary data.</text>
</comment>
<protein>
    <submittedName>
        <fullName evidence="3">2598_t:CDS:1</fullName>
    </submittedName>
</protein>
<feature type="DNA-binding region" description="HMG box" evidence="1">
    <location>
        <begin position="67"/>
        <end position="122"/>
    </location>
</feature>
<sequence length="306" mass="35012">MSYVNFNSRQNALDNNGIGSSNIKFTNTTSITESSSSTNNTIAVKVPFPPSITLAEIVKKRKGIKRSAKPSNGFIIYRGEYLKATKRQNIKIEMTQLSKRAGAAWKEEPPHIRKWYKDLAEEVAESIAKSHVQSSDFVENPWTEYTINRCQKTDVVVLSQNDYRNYESNPQVSTQNDNAQNTHINITNSYAPLSKQDSNPTIDSLLECQNNDFYQFYSNVSATTTPITGYLNYIDQSQFQPPFPVDYLLEATQENNDFLLLSDQMPQNFEINFDPSLYSFPETNILFYEDYDNLYANANISEERKI</sequence>
<dbReference type="Gene3D" id="1.10.30.10">
    <property type="entry name" value="High mobility group box domain"/>
    <property type="match status" value="1"/>
</dbReference>
<proteinExistence type="predicted"/>
<keyword evidence="4" id="KW-1185">Reference proteome</keyword>
<organism evidence="3 4">
    <name type="scientific">Ambispora leptoticha</name>
    <dbReference type="NCBI Taxonomy" id="144679"/>
    <lineage>
        <taxon>Eukaryota</taxon>
        <taxon>Fungi</taxon>
        <taxon>Fungi incertae sedis</taxon>
        <taxon>Mucoromycota</taxon>
        <taxon>Glomeromycotina</taxon>
        <taxon>Glomeromycetes</taxon>
        <taxon>Archaeosporales</taxon>
        <taxon>Ambisporaceae</taxon>
        <taxon>Ambispora</taxon>
    </lineage>
</organism>
<dbReference type="GO" id="GO:0005634">
    <property type="term" value="C:nucleus"/>
    <property type="evidence" value="ECO:0007669"/>
    <property type="project" value="UniProtKB-UniRule"/>
</dbReference>
<feature type="domain" description="HMG box" evidence="2">
    <location>
        <begin position="67"/>
        <end position="122"/>
    </location>
</feature>
<accession>A0A9N8YZ91</accession>
<gene>
    <name evidence="3" type="ORF">ALEPTO_LOCUS1364</name>
</gene>
<dbReference type="Proteomes" id="UP000789508">
    <property type="component" value="Unassembled WGS sequence"/>
</dbReference>
<evidence type="ECO:0000259" key="2">
    <source>
        <dbReference type="PROSITE" id="PS50118"/>
    </source>
</evidence>